<dbReference type="PROSITE" id="PS51782">
    <property type="entry name" value="LYSM"/>
    <property type="match status" value="1"/>
</dbReference>
<feature type="compositionally biased region" description="Low complexity" evidence="1">
    <location>
        <begin position="125"/>
        <end position="140"/>
    </location>
</feature>
<feature type="compositionally biased region" description="Gly residues" evidence="1">
    <location>
        <begin position="114"/>
        <end position="124"/>
    </location>
</feature>
<protein>
    <submittedName>
        <fullName evidence="3">LysM domain-containing protein</fullName>
    </submittedName>
</protein>
<gene>
    <name evidence="3" type="ORF">EV679_1461</name>
</gene>
<dbReference type="Gene3D" id="2.70.70.10">
    <property type="entry name" value="Glucose Permease (Domain IIA)"/>
    <property type="match status" value="1"/>
</dbReference>
<dbReference type="Proteomes" id="UP000292039">
    <property type="component" value="Unassembled WGS sequence"/>
</dbReference>
<dbReference type="AlphaFoldDB" id="A0A4Q7MND1"/>
<dbReference type="PANTHER" id="PTHR21666:SF270">
    <property type="entry name" value="MUREIN HYDROLASE ACTIVATOR ENVC"/>
    <property type="match status" value="1"/>
</dbReference>
<dbReference type="Pfam" id="PF01551">
    <property type="entry name" value="Peptidase_M23"/>
    <property type="match status" value="1"/>
</dbReference>
<evidence type="ECO:0000313" key="4">
    <source>
        <dbReference type="Proteomes" id="UP000292039"/>
    </source>
</evidence>
<dbReference type="GO" id="GO:0004222">
    <property type="term" value="F:metalloendopeptidase activity"/>
    <property type="evidence" value="ECO:0007669"/>
    <property type="project" value="TreeGrafter"/>
</dbReference>
<dbReference type="InterPro" id="IPR018392">
    <property type="entry name" value="LysM"/>
</dbReference>
<organism evidence="3 4">
    <name type="scientific">Kerstersia gyiorum</name>
    <dbReference type="NCBI Taxonomy" id="206506"/>
    <lineage>
        <taxon>Bacteria</taxon>
        <taxon>Pseudomonadati</taxon>
        <taxon>Pseudomonadota</taxon>
        <taxon>Betaproteobacteria</taxon>
        <taxon>Burkholderiales</taxon>
        <taxon>Alcaligenaceae</taxon>
        <taxon>Kerstersia</taxon>
    </lineage>
</organism>
<dbReference type="Gene3D" id="3.10.350.10">
    <property type="entry name" value="LysM domain"/>
    <property type="match status" value="1"/>
</dbReference>
<dbReference type="SMART" id="SM00257">
    <property type="entry name" value="LysM"/>
    <property type="match status" value="1"/>
</dbReference>
<dbReference type="InterPro" id="IPR011055">
    <property type="entry name" value="Dup_hybrid_motif"/>
</dbReference>
<name>A0A4Q7MND1_9BURK</name>
<comment type="caution">
    <text evidence="3">The sequence shown here is derived from an EMBL/GenBank/DDBJ whole genome shotgun (WGS) entry which is preliminary data.</text>
</comment>
<dbReference type="EMBL" id="SGWZ01000002">
    <property type="protein sequence ID" value="RZS70068.1"/>
    <property type="molecule type" value="Genomic_DNA"/>
</dbReference>
<dbReference type="InterPro" id="IPR050570">
    <property type="entry name" value="Cell_wall_metabolism_enzyme"/>
</dbReference>
<proteinExistence type="predicted"/>
<sequence length="271" mass="28210">MLLLYGLLNHAVAGCAMTFWTSPVFLSRLRLLRPKLMAALLATAVLAACGTTGSNTASGPVPAGHYRVQPGDTLNKIARANKQSVSSLVRWNNLSNPNQIHVGQVLRVTAPAGSAGGASTGGKTSGTATAPATSNTSRPSGSSASTAPTKKISLVWPAPGNIIRQFGQARSNGITIANTAGTPVVAAAAGTVAYAGNTLRGYGNMLIIRHANGFLSVYAHNRKLLVREGATVRQGQAIAEMGQTETTQPSLYFEVRQDGRVVDPRSLLPKR</sequence>
<reference evidence="3 4" key="1">
    <citation type="submission" date="2019-02" db="EMBL/GenBank/DDBJ databases">
        <title>Genomic Encyclopedia of Type Strains, Phase IV (KMG-IV): sequencing the most valuable type-strain genomes for metagenomic binning, comparative biology and taxonomic classification.</title>
        <authorList>
            <person name="Goeker M."/>
        </authorList>
    </citation>
    <scope>NUCLEOTIDE SEQUENCE [LARGE SCALE GENOMIC DNA]</scope>
    <source>
        <strain evidence="3 4">DSM 16618</strain>
    </source>
</reference>
<dbReference type="Pfam" id="PF01476">
    <property type="entry name" value="LysM"/>
    <property type="match status" value="1"/>
</dbReference>
<dbReference type="InterPro" id="IPR016047">
    <property type="entry name" value="M23ase_b-sheet_dom"/>
</dbReference>
<dbReference type="SUPFAM" id="SSF51261">
    <property type="entry name" value="Duplicated hybrid motif"/>
    <property type="match status" value="1"/>
</dbReference>
<evidence type="ECO:0000256" key="1">
    <source>
        <dbReference type="SAM" id="MobiDB-lite"/>
    </source>
</evidence>
<dbReference type="PANTHER" id="PTHR21666">
    <property type="entry name" value="PEPTIDASE-RELATED"/>
    <property type="match status" value="1"/>
</dbReference>
<evidence type="ECO:0000313" key="3">
    <source>
        <dbReference type="EMBL" id="RZS70068.1"/>
    </source>
</evidence>
<feature type="domain" description="LysM" evidence="2">
    <location>
        <begin position="64"/>
        <end position="108"/>
    </location>
</feature>
<evidence type="ECO:0000259" key="2">
    <source>
        <dbReference type="PROSITE" id="PS51782"/>
    </source>
</evidence>
<feature type="region of interest" description="Disordered" evidence="1">
    <location>
        <begin position="113"/>
        <end position="148"/>
    </location>
</feature>
<accession>A0A4Q7MND1</accession>
<dbReference type="CDD" id="cd00118">
    <property type="entry name" value="LysM"/>
    <property type="match status" value="1"/>
</dbReference>
<dbReference type="InterPro" id="IPR036779">
    <property type="entry name" value="LysM_dom_sf"/>
</dbReference>
<dbReference type="CDD" id="cd12797">
    <property type="entry name" value="M23_peptidase"/>
    <property type="match status" value="1"/>
</dbReference>